<evidence type="ECO:0000313" key="1">
    <source>
        <dbReference type="EMBL" id="RAV23236.1"/>
    </source>
</evidence>
<reference evidence="1 2" key="1">
    <citation type="journal article" date="2009" name="Int. J. Syst. Evol. Microbiol.">
        <title>Paenibacillus contaminans sp. nov., isolated from a contaminated laboratory plate.</title>
        <authorList>
            <person name="Chou J.H."/>
            <person name="Lee J.H."/>
            <person name="Lin M.C."/>
            <person name="Chang P.S."/>
            <person name="Arun A.B."/>
            <person name="Young C.C."/>
            <person name="Chen W.M."/>
        </authorList>
    </citation>
    <scope>NUCLEOTIDE SEQUENCE [LARGE SCALE GENOMIC DNA]</scope>
    <source>
        <strain evidence="1 2">CKOBP-6</strain>
    </source>
</reference>
<dbReference type="Proteomes" id="UP000250369">
    <property type="component" value="Unassembled WGS sequence"/>
</dbReference>
<organism evidence="1 2">
    <name type="scientific">Paenibacillus contaminans</name>
    <dbReference type="NCBI Taxonomy" id="450362"/>
    <lineage>
        <taxon>Bacteria</taxon>
        <taxon>Bacillati</taxon>
        <taxon>Bacillota</taxon>
        <taxon>Bacilli</taxon>
        <taxon>Bacillales</taxon>
        <taxon>Paenibacillaceae</taxon>
        <taxon>Paenibacillus</taxon>
    </lineage>
</organism>
<dbReference type="EMBL" id="QMFB01000001">
    <property type="protein sequence ID" value="RAV23236.1"/>
    <property type="molecule type" value="Genomic_DNA"/>
</dbReference>
<name>A0A329MWS9_9BACL</name>
<protein>
    <submittedName>
        <fullName evidence="1">Thymidylate synthase</fullName>
    </submittedName>
</protein>
<dbReference type="OrthoDB" id="9796999at2"/>
<proteinExistence type="predicted"/>
<gene>
    <name evidence="1" type="ORF">DQG23_03325</name>
</gene>
<keyword evidence="2" id="KW-1185">Reference proteome</keyword>
<dbReference type="RefSeq" id="WP_113029346.1">
    <property type="nucleotide sequence ID" value="NZ_QMFB01000001.1"/>
</dbReference>
<evidence type="ECO:0000313" key="2">
    <source>
        <dbReference type="Proteomes" id="UP000250369"/>
    </source>
</evidence>
<sequence length="185" mass="22262">MVIDKVVNVQTRQEWREWLNDHSGTEDYCWLLTTNQSVSYLDLVEEALCFGWIDSTRKKIDDNQMAQRYSPRKKRSSWTELNKERVRRLDKLGFMTNAGKRVLPDMNAESFIINEDILAILRQDEALYRNFRALPELYVRIKIDNIQSVRNDETLYHNRLTKFIEHTRIDKMYGQWHDNGRLLDY</sequence>
<dbReference type="AlphaFoldDB" id="A0A329MWS9"/>
<accession>A0A329MWS9</accession>
<comment type="caution">
    <text evidence="1">The sequence shown here is derived from an EMBL/GenBank/DDBJ whole genome shotgun (WGS) entry which is preliminary data.</text>
</comment>